<evidence type="ECO:0000313" key="2">
    <source>
        <dbReference type="Proteomes" id="UP000558284"/>
    </source>
</evidence>
<dbReference type="EMBL" id="JACDTY010000001">
    <property type="protein sequence ID" value="MBA1139367.1"/>
    <property type="molecule type" value="Genomic_DNA"/>
</dbReference>
<protein>
    <submittedName>
        <fullName evidence="1">Uncharacterized protein</fullName>
    </submittedName>
</protein>
<accession>A0A838B060</accession>
<dbReference type="AlphaFoldDB" id="A0A838B060"/>
<gene>
    <name evidence="1" type="ORF">H0241_03715</name>
</gene>
<reference evidence="1 2" key="1">
    <citation type="submission" date="2020-07" db="EMBL/GenBank/DDBJ databases">
        <title>Definition of the novel symbiovar canariense within Mesorhizobium novociceri, a new species of genus Mesorhizobium nodulating Cicer canariense in the Caldera de Taburiente National Park (La Palma, Canary Islands).</title>
        <authorList>
            <person name="Leon-Barrios M."/>
            <person name="Perez-Yepez J."/>
            <person name="Flores-Felix J.D."/>
            <person name="Ramirez-Baena M.H."/>
            <person name="Pulido-Suarez L."/>
            <person name="Igual J.M."/>
            <person name="Velazquez E."/>
            <person name="Peix A."/>
        </authorList>
    </citation>
    <scope>NUCLEOTIDE SEQUENCE [LARGE SCALE GENOMIC DNA]</scope>
    <source>
        <strain evidence="1 2">CCANP35</strain>
    </source>
</reference>
<comment type="caution">
    <text evidence="1">The sequence shown here is derived from an EMBL/GenBank/DDBJ whole genome shotgun (WGS) entry which is preliminary data.</text>
</comment>
<sequence length="79" mass="8203">MEFDSGALTAGAQAAKLGFDTVRSLLGLLKDAKEALPKGPKADAVGLAIEQSEKHFAIAEAHWPKGSATSSANVNSRRP</sequence>
<name>A0A838B060_9HYPH</name>
<evidence type="ECO:0000313" key="1">
    <source>
        <dbReference type="EMBL" id="MBA1139367.1"/>
    </source>
</evidence>
<dbReference type="RefSeq" id="WP_181056046.1">
    <property type="nucleotide sequence ID" value="NZ_JACDTY010000001.1"/>
</dbReference>
<keyword evidence="2" id="KW-1185">Reference proteome</keyword>
<dbReference type="Proteomes" id="UP000558284">
    <property type="component" value="Unassembled WGS sequence"/>
</dbReference>
<organism evidence="1 2">
    <name type="scientific">Mesorhizobium neociceri</name>
    <dbReference type="NCBI Taxonomy" id="1307853"/>
    <lineage>
        <taxon>Bacteria</taxon>
        <taxon>Pseudomonadati</taxon>
        <taxon>Pseudomonadota</taxon>
        <taxon>Alphaproteobacteria</taxon>
        <taxon>Hyphomicrobiales</taxon>
        <taxon>Phyllobacteriaceae</taxon>
        <taxon>Mesorhizobium</taxon>
    </lineage>
</organism>
<proteinExistence type="predicted"/>